<reference evidence="3 4" key="1">
    <citation type="submission" date="2024-03" db="EMBL/GenBank/DDBJ databases">
        <authorList>
            <person name="Jo J.-H."/>
        </authorList>
    </citation>
    <scope>NUCLEOTIDE SEQUENCE [LARGE SCALE GENOMIC DNA]</scope>
    <source>
        <strain evidence="3 4">AS3R-12</strain>
    </source>
</reference>
<accession>A0ABU8SD41</accession>
<dbReference type="Pfam" id="PF03929">
    <property type="entry name" value="PepSY_TM"/>
    <property type="match status" value="1"/>
</dbReference>
<gene>
    <name evidence="3" type="ORF">WG900_18320</name>
</gene>
<dbReference type="EMBL" id="JBBHJY010000011">
    <property type="protein sequence ID" value="MEJ6011864.1"/>
    <property type="molecule type" value="Genomic_DNA"/>
</dbReference>
<evidence type="ECO:0000313" key="3">
    <source>
        <dbReference type="EMBL" id="MEJ6011864.1"/>
    </source>
</evidence>
<proteinExistence type="predicted"/>
<dbReference type="Pfam" id="PF03413">
    <property type="entry name" value="PepSY"/>
    <property type="match status" value="1"/>
</dbReference>
<dbReference type="PANTHER" id="PTHR34219">
    <property type="entry name" value="IRON-REGULATED INNER MEMBRANE PROTEIN-RELATED"/>
    <property type="match status" value="1"/>
</dbReference>
<protein>
    <submittedName>
        <fullName evidence="3">PepSY domain-containing protein</fullName>
    </submittedName>
</protein>
<dbReference type="InterPro" id="IPR011048">
    <property type="entry name" value="Haem_d1_sf"/>
</dbReference>
<keyword evidence="1" id="KW-1133">Transmembrane helix</keyword>
<sequence>MRRMQRLARWHIWLGWVVSLPILIWLVSGLVMAAKPIDEVRGEHLRRTAAPVDAAGLVAPRASGKIAKIALIDSVGRAVWIVTSADKSVRRYDARTGEMLAHVDEAEARRIALAVYAGPEKLESLREFAERDAPLDLRRSRPSWRASFSGDTHIYIDADSGEVLALRTGWWRFYDFLWGLHIMDPGERENAHNLWIWTFGGLALVMSLFGTALLFRRRRRKPAA</sequence>
<feature type="domain" description="PepSY" evidence="2">
    <location>
        <begin position="104"/>
        <end position="165"/>
    </location>
</feature>
<name>A0ABU8SD41_9SPHN</name>
<feature type="transmembrane region" description="Helical" evidence="1">
    <location>
        <begin position="194"/>
        <end position="215"/>
    </location>
</feature>
<evidence type="ECO:0000259" key="2">
    <source>
        <dbReference type="Pfam" id="PF03413"/>
    </source>
</evidence>
<comment type="caution">
    <text evidence="3">The sequence shown here is derived from an EMBL/GenBank/DDBJ whole genome shotgun (WGS) entry which is preliminary data.</text>
</comment>
<dbReference type="PANTHER" id="PTHR34219:SF6">
    <property type="entry name" value="BLR3280 PROTEIN"/>
    <property type="match status" value="1"/>
</dbReference>
<organism evidence="3 4">
    <name type="scientific">Novosphingobium aquae</name>
    <dbReference type="NCBI Taxonomy" id="3133435"/>
    <lineage>
        <taxon>Bacteria</taxon>
        <taxon>Pseudomonadati</taxon>
        <taxon>Pseudomonadota</taxon>
        <taxon>Alphaproteobacteria</taxon>
        <taxon>Sphingomonadales</taxon>
        <taxon>Sphingomonadaceae</taxon>
        <taxon>Novosphingobium</taxon>
    </lineage>
</organism>
<keyword evidence="1" id="KW-0812">Transmembrane</keyword>
<keyword evidence="1" id="KW-0472">Membrane</keyword>
<dbReference type="InterPro" id="IPR025711">
    <property type="entry name" value="PepSY"/>
</dbReference>
<dbReference type="InterPro" id="IPR005625">
    <property type="entry name" value="PepSY-ass_TM"/>
</dbReference>
<dbReference type="Proteomes" id="UP001379235">
    <property type="component" value="Unassembled WGS sequence"/>
</dbReference>
<evidence type="ECO:0000256" key="1">
    <source>
        <dbReference type="SAM" id="Phobius"/>
    </source>
</evidence>
<dbReference type="SUPFAM" id="SSF51004">
    <property type="entry name" value="C-terminal (heme d1) domain of cytochrome cd1-nitrite reductase"/>
    <property type="match status" value="1"/>
</dbReference>
<keyword evidence="4" id="KW-1185">Reference proteome</keyword>
<evidence type="ECO:0000313" key="4">
    <source>
        <dbReference type="Proteomes" id="UP001379235"/>
    </source>
</evidence>
<dbReference type="RefSeq" id="WP_339969511.1">
    <property type="nucleotide sequence ID" value="NZ_JBBHJY010000011.1"/>
</dbReference>